<keyword evidence="2" id="KW-1185">Reference proteome</keyword>
<accession>A0A0P1BBT5</accession>
<evidence type="ECO:0000313" key="1">
    <source>
        <dbReference type="EMBL" id="CEH13592.1"/>
    </source>
</evidence>
<evidence type="ECO:0000313" key="2">
    <source>
        <dbReference type="Proteomes" id="UP000054845"/>
    </source>
</evidence>
<reference evidence="2" key="1">
    <citation type="submission" date="2014-09" db="EMBL/GenBank/DDBJ databases">
        <authorList>
            <person name="Sharma Rahul"/>
            <person name="Thines Marco"/>
        </authorList>
    </citation>
    <scope>NUCLEOTIDE SEQUENCE [LARGE SCALE GENOMIC DNA]</scope>
</reference>
<dbReference type="AlphaFoldDB" id="A0A0P1BBT5"/>
<organism evidence="1 2">
    <name type="scientific">Ceraceosorus bombacis</name>
    <dbReference type="NCBI Taxonomy" id="401625"/>
    <lineage>
        <taxon>Eukaryota</taxon>
        <taxon>Fungi</taxon>
        <taxon>Dikarya</taxon>
        <taxon>Basidiomycota</taxon>
        <taxon>Ustilaginomycotina</taxon>
        <taxon>Exobasidiomycetes</taxon>
        <taxon>Ceraceosorales</taxon>
        <taxon>Ceraceosoraceae</taxon>
        <taxon>Ceraceosorus</taxon>
    </lineage>
</organism>
<dbReference type="Proteomes" id="UP000054845">
    <property type="component" value="Unassembled WGS sequence"/>
</dbReference>
<dbReference type="EMBL" id="CCYA01000221">
    <property type="protein sequence ID" value="CEH13592.1"/>
    <property type="molecule type" value="Genomic_DNA"/>
</dbReference>
<name>A0A0P1BBT5_9BASI</name>
<proteinExistence type="predicted"/>
<protein>
    <submittedName>
        <fullName evidence="1">Uncharacterized protein</fullName>
    </submittedName>
</protein>
<sequence>MSEAEHRGMIWAHTQSWPLYVVTLLSREVQLLESGLPVYIKHALGRWIKHCAFPQTIL</sequence>